<dbReference type="Pfam" id="PF00560">
    <property type="entry name" value="LRR_1"/>
    <property type="match status" value="5"/>
</dbReference>
<name>S8CDV0_9LAMI</name>
<dbReference type="Proteomes" id="UP000015453">
    <property type="component" value="Unassembled WGS sequence"/>
</dbReference>
<keyword evidence="4 13" id="KW-0812">Transmembrane</keyword>
<feature type="non-terminal residue" evidence="16">
    <location>
        <position position="932"/>
    </location>
</feature>
<dbReference type="GO" id="GO:0016020">
    <property type="term" value="C:membrane"/>
    <property type="evidence" value="ECO:0007669"/>
    <property type="project" value="UniProtKB-SubCell"/>
</dbReference>
<evidence type="ECO:0000256" key="3">
    <source>
        <dbReference type="ARBA" id="ARBA00022614"/>
    </source>
</evidence>
<gene>
    <name evidence="16" type="ORF">M569_09625</name>
</gene>
<evidence type="ECO:0000256" key="9">
    <source>
        <dbReference type="ARBA" id="ARBA00022989"/>
    </source>
</evidence>
<dbReference type="InterPro" id="IPR001611">
    <property type="entry name" value="Leu-rich_rpt"/>
</dbReference>
<feature type="region of interest" description="Disordered" evidence="12">
    <location>
        <begin position="594"/>
        <end position="620"/>
    </location>
</feature>
<proteinExistence type="predicted"/>
<dbReference type="Pfam" id="PF13855">
    <property type="entry name" value="LRR_8"/>
    <property type="match status" value="1"/>
</dbReference>
<evidence type="ECO:0000256" key="12">
    <source>
        <dbReference type="SAM" id="MobiDB-lite"/>
    </source>
</evidence>
<dbReference type="PANTHER" id="PTHR48003">
    <property type="entry name" value="OS07G0626500 PROTEIN"/>
    <property type="match status" value="1"/>
</dbReference>
<dbReference type="GO" id="GO:0004672">
    <property type="term" value="F:protein kinase activity"/>
    <property type="evidence" value="ECO:0007669"/>
    <property type="project" value="InterPro"/>
</dbReference>
<feature type="signal peptide" evidence="14">
    <location>
        <begin position="1"/>
        <end position="15"/>
    </location>
</feature>
<comment type="subcellular location">
    <subcellularLocation>
        <location evidence="1">Membrane</location>
        <topology evidence="1">Single-pass membrane protein</topology>
    </subcellularLocation>
</comment>
<dbReference type="AlphaFoldDB" id="S8CDV0"/>
<keyword evidence="3" id="KW-0433">Leucine-rich repeat</keyword>
<keyword evidence="9 13" id="KW-1133">Transmembrane helix</keyword>
<dbReference type="InterPro" id="IPR032675">
    <property type="entry name" value="LRR_dom_sf"/>
</dbReference>
<dbReference type="OrthoDB" id="4062651at2759"/>
<evidence type="ECO:0000259" key="15">
    <source>
        <dbReference type="PROSITE" id="PS50011"/>
    </source>
</evidence>
<dbReference type="Gene3D" id="1.10.510.10">
    <property type="entry name" value="Transferase(Phosphotransferase) domain 1"/>
    <property type="match status" value="1"/>
</dbReference>
<keyword evidence="2" id="KW-0597">Phosphoprotein</keyword>
<dbReference type="SUPFAM" id="SSF52058">
    <property type="entry name" value="L domain-like"/>
    <property type="match status" value="1"/>
</dbReference>
<reference evidence="16 17" key="1">
    <citation type="journal article" date="2013" name="BMC Genomics">
        <title>The miniature genome of a carnivorous plant Genlisea aurea contains a low number of genes and short non-coding sequences.</title>
        <authorList>
            <person name="Leushkin E.V."/>
            <person name="Sutormin R.A."/>
            <person name="Nabieva E.R."/>
            <person name="Penin A.A."/>
            <person name="Kondrashov A.S."/>
            <person name="Logacheva M.D."/>
        </authorList>
    </citation>
    <scope>NUCLEOTIDE SEQUENCE [LARGE SCALE GENOMIC DNA]</scope>
</reference>
<keyword evidence="6" id="KW-0677">Repeat</keyword>
<keyword evidence="7" id="KW-0547">Nucleotide-binding</keyword>
<dbReference type="GO" id="GO:0099402">
    <property type="term" value="P:plant organ development"/>
    <property type="evidence" value="ECO:0007669"/>
    <property type="project" value="UniProtKB-ARBA"/>
</dbReference>
<dbReference type="FunFam" id="3.80.10.10:FF:000400">
    <property type="entry name" value="Nuclear pore complex protein NUP107"/>
    <property type="match status" value="1"/>
</dbReference>
<evidence type="ECO:0000256" key="7">
    <source>
        <dbReference type="ARBA" id="ARBA00022741"/>
    </source>
</evidence>
<dbReference type="InterPro" id="IPR053059">
    <property type="entry name" value="Inactive_SerThr-Kinase_ABA"/>
</dbReference>
<evidence type="ECO:0000256" key="14">
    <source>
        <dbReference type="SAM" id="SignalP"/>
    </source>
</evidence>
<keyword evidence="5 14" id="KW-0732">Signal</keyword>
<dbReference type="Gene3D" id="3.30.200.20">
    <property type="entry name" value="Phosphorylase Kinase, domain 1"/>
    <property type="match status" value="1"/>
</dbReference>
<keyword evidence="8" id="KW-0067">ATP-binding</keyword>
<dbReference type="FunFam" id="3.30.200.20:FF:000486">
    <property type="entry name" value="Leucine-rich repeat receptor-like protein kinase"/>
    <property type="match status" value="1"/>
</dbReference>
<dbReference type="Pfam" id="PF07714">
    <property type="entry name" value="PK_Tyr_Ser-Thr"/>
    <property type="match status" value="1"/>
</dbReference>
<dbReference type="InterPro" id="IPR000719">
    <property type="entry name" value="Prot_kinase_dom"/>
</dbReference>
<feature type="chain" id="PRO_5012226707" description="Protein kinase domain-containing protein" evidence="14">
    <location>
        <begin position="16"/>
        <end position="932"/>
    </location>
</feature>
<keyword evidence="10 13" id="KW-0472">Membrane</keyword>
<evidence type="ECO:0000313" key="16">
    <source>
        <dbReference type="EMBL" id="EPS65154.1"/>
    </source>
</evidence>
<dbReference type="PROSITE" id="PS50011">
    <property type="entry name" value="PROTEIN_KINASE_DOM"/>
    <property type="match status" value="1"/>
</dbReference>
<dbReference type="InterPro" id="IPR013210">
    <property type="entry name" value="LRR_N_plant-typ"/>
</dbReference>
<dbReference type="Gene3D" id="3.80.10.10">
    <property type="entry name" value="Ribonuclease Inhibitor"/>
    <property type="match status" value="2"/>
</dbReference>
<evidence type="ECO:0000256" key="8">
    <source>
        <dbReference type="ARBA" id="ARBA00022840"/>
    </source>
</evidence>
<sequence length="932" mass="100472">ICVFVFLALVELSIGESDVDALIQLKKGIFLSDNASWDPNSLAPDGCPRNWVGISCINGSVSSIQLDDLGLRGEFSFYAVSRLQMLQKLSIPGNRFAGALTKDIGSIESLRHLDLSDNMFTGTLPSQITDLKNLVLINISSNNFNGQVPSGFGGMKLLRYLDFHQNGFQGDVMSLLSKLGGLLHVDLSCNAFSGSLDLGLGNPDFITSVQYLNISGNNLTGELFPHDGMPYFDNLQVFDASDNRFFGNVPSFSFVVSLRVIRLRNNSLSGSLPQGLLRESSMVLSELDISFNQLEGPIDAISSASLRSLNLSSNRLSGRLPALIGHCGVVDLSNNMFSGNVSRIQSWGNYAEVIDLSSNLLTGSFPNQTTQFLRLASLRISNNSIEGDLPPLLLTYPDLELIDLSLNKLSGLLLPSLFNNSKLAYIDLSSNGFSGGIPYPDSAQNYSLVFLNLSHNGLTGEFPQEMGRLRRLEVVDLSENSIGGTIPDDLSETLMAFNVSYNNLSGIVPKSLEKFPSSSFHPGNDLLVFPNAVVHGGSSSSSSSHRRKLRAALTAGIVVGASLLAVIALLTFFRAQNYGSRTSLDETDVKKVVSSENQDGGLQEPSVKNNVSSPTKLENPSSLKVCAPGELAGDLHVFDGTLKLTPEELSSAAAEAVGISCHGTLYRAVISSGHVLAVKLLKQGIAKSKKEFYREAKKLCSIRHPNLVSIQGFYWGPKEHEKLVISKYVDAPCLARYLHGSDSGNKLPPLSLHDRLKIALDVARCLTYLHTESAIPHGNLKSTNILVETSGPNAVLTDYSLHRLLTSSGTADQVLNAGALGYLPPEFTSTSKRCPSLKSDVYAFGIVLLELLTGRSSANMVSGDLQVVDLAEWVSSSAAENRAVDCFDPGLVGPERGVPKGVESMLQIALKCIHSAAERPDMRMVFEELCCV</sequence>
<keyword evidence="11" id="KW-0675">Receptor</keyword>
<evidence type="ECO:0000256" key="5">
    <source>
        <dbReference type="ARBA" id="ARBA00022729"/>
    </source>
</evidence>
<evidence type="ECO:0000256" key="11">
    <source>
        <dbReference type="ARBA" id="ARBA00023170"/>
    </source>
</evidence>
<organism evidence="16 17">
    <name type="scientific">Genlisea aurea</name>
    <dbReference type="NCBI Taxonomy" id="192259"/>
    <lineage>
        <taxon>Eukaryota</taxon>
        <taxon>Viridiplantae</taxon>
        <taxon>Streptophyta</taxon>
        <taxon>Embryophyta</taxon>
        <taxon>Tracheophyta</taxon>
        <taxon>Spermatophyta</taxon>
        <taxon>Magnoliopsida</taxon>
        <taxon>eudicotyledons</taxon>
        <taxon>Gunneridae</taxon>
        <taxon>Pentapetalae</taxon>
        <taxon>asterids</taxon>
        <taxon>lamiids</taxon>
        <taxon>Lamiales</taxon>
        <taxon>Lentibulariaceae</taxon>
        <taxon>Genlisea</taxon>
    </lineage>
</organism>
<evidence type="ECO:0000256" key="13">
    <source>
        <dbReference type="SAM" id="Phobius"/>
    </source>
</evidence>
<feature type="non-terminal residue" evidence="16">
    <location>
        <position position="1"/>
    </location>
</feature>
<dbReference type="PANTHER" id="PTHR48003:SF3">
    <property type="entry name" value="LEUCINE-RICH REPEAT PROTEIN KINASE FAMILY PROTEIN"/>
    <property type="match status" value="1"/>
</dbReference>
<evidence type="ECO:0000256" key="6">
    <source>
        <dbReference type="ARBA" id="ARBA00022737"/>
    </source>
</evidence>
<evidence type="ECO:0000256" key="1">
    <source>
        <dbReference type="ARBA" id="ARBA00004167"/>
    </source>
</evidence>
<evidence type="ECO:0000256" key="4">
    <source>
        <dbReference type="ARBA" id="ARBA00022692"/>
    </source>
</evidence>
<dbReference type="PROSITE" id="PS51450">
    <property type="entry name" value="LRR"/>
    <property type="match status" value="1"/>
</dbReference>
<dbReference type="Pfam" id="PF08263">
    <property type="entry name" value="LRRNT_2"/>
    <property type="match status" value="1"/>
</dbReference>
<dbReference type="FunFam" id="3.80.10.10:FF:000095">
    <property type="entry name" value="LRR receptor-like serine/threonine-protein kinase GSO1"/>
    <property type="match status" value="1"/>
</dbReference>
<dbReference type="InterPro" id="IPR011009">
    <property type="entry name" value="Kinase-like_dom_sf"/>
</dbReference>
<dbReference type="GO" id="GO:0005524">
    <property type="term" value="F:ATP binding"/>
    <property type="evidence" value="ECO:0007669"/>
    <property type="project" value="UniProtKB-KW"/>
</dbReference>
<dbReference type="GO" id="GO:0009653">
    <property type="term" value="P:anatomical structure morphogenesis"/>
    <property type="evidence" value="ECO:0007669"/>
    <property type="project" value="UniProtKB-ARBA"/>
</dbReference>
<dbReference type="SUPFAM" id="SSF52047">
    <property type="entry name" value="RNI-like"/>
    <property type="match status" value="1"/>
</dbReference>
<evidence type="ECO:0000313" key="17">
    <source>
        <dbReference type="Proteomes" id="UP000015453"/>
    </source>
</evidence>
<dbReference type="InterPro" id="IPR001245">
    <property type="entry name" value="Ser-Thr/Tyr_kinase_cat_dom"/>
</dbReference>
<dbReference type="SUPFAM" id="SSF56112">
    <property type="entry name" value="Protein kinase-like (PK-like)"/>
    <property type="match status" value="1"/>
</dbReference>
<comment type="caution">
    <text evidence="16">The sequence shown here is derived from an EMBL/GenBank/DDBJ whole genome shotgun (WGS) entry which is preliminary data.</text>
</comment>
<feature type="domain" description="Protein kinase" evidence="15">
    <location>
        <begin position="651"/>
        <end position="932"/>
    </location>
</feature>
<accession>S8CDV0</accession>
<dbReference type="EMBL" id="AUSU01004399">
    <property type="protein sequence ID" value="EPS65154.1"/>
    <property type="molecule type" value="Genomic_DNA"/>
</dbReference>
<evidence type="ECO:0000256" key="2">
    <source>
        <dbReference type="ARBA" id="ARBA00022553"/>
    </source>
</evidence>
<protein>
    <recommendedName>
        <fullName evidence="15">Protein kinase domain-containing protein</fullName>
    </recommendedName>
</protein>
<evidence type="ECO:0000256" key="10">
    <source>
        <dbReference type="ARBA" id="ARBA00023136"/>
    </source>
</evidence>
<feature type="transmembrane region" description="Helical" evidence="13">
    <location>
        <begin position="551"/>
        <end position="573"/>
    </location>
</feature>
<keyword evidence="17" id="KW-1185">Reference proteome</keyword>